<evidence type="ECO:0000313" key="2">
    <source>
        <dbReference type="Proteomes" id="UP000886822"/>
    </source>
</evidence>
<reference evidence="1" key="2">
    <citation type="submission" date="2021-04" db="EMBL/GenBank/DDBJ databases">
        <authorList>
            <person name="Gilroy R."/>
        </authorList>
    </citation>
    <scope>NUCLEOTIDE SEQUENCE</scope>
    <source>
        <strain evidence="1">CHK173-259</strain>
    </source>
</reference>
<accession>A0A9D1QRC4</accession>
<gene>
    <name evidence="1" type="ORF">H9875_01075</name>
</gene>
<name>A0A9D1QRC4_9LACO</name>
<sequence length="143" mass="16884">MGAIGVELNYQVYSQNHAMNVTTRYAQNRRMYLDGNFRIYTRGLPELELINFDVINNRIDTTAEELKNFHLMLLQRVVKFAKEIGIYKVRYYAFQYNCEERVCVSPKQNMEICKKLGFEISSKHNTTDYQADFVRIITHPNIS</sequence>
<dbReference type="AlphaFoldDB" id="A0A9D1QRC4"/>
<dbReference type="EMBL" id="DXGJ01000009">
    <property type="protein sequence ID" value="HIW71194.1"/>
    <property type="molecule type" value="Genomic_DNA"/>
</dbReference>
<evidence type="ECO:0000313" key="1">
    <source>
        <dbReference type="EMBL" id="HIW71194.1"/>
    </source>
</evidence>
<dbReference type="Proteomes" id="UP000886822">
    <property type="component" value="Unassembled WGS sequence"/>
</dbReference>
<comment type="caution">
    <text evidence="1">The sequence shown here is derived from an EMBL/GenBank/DDBJ whole genome shotgun (WGS) entry which is preliminary data.</text>
</comment>
<proteinExistence type="predicted"/>
<reference evidence="1" key="1">
    <citation type="journal article" date="2021" name="PeerJ">
        <title>Extensive microbial diversity within the chicken gut microbiome revealed by metagenomics and culture.</title>
        <authorList>
            <person name="Gilroy R."/>
            <person name="Ravi A."/>
            <person name="Getino M."/>
            <person name="Pursley I."/>
            <person name="Horton D.L."/>
            <person name="Alikhan N.F."/>
            <person name="Baker D."/>
            <person name="Gharbi K."/>
            <person name="Hall N."/>
            <person name="Watson M."/>
            <person name="Adriaenssens E.M."/>
            <person name="Foster-Nyarko E."/>
            <person name="Jarju S."/>
            <person name="Secka A."/>
            <person name="Antonio M."/>
            <person name="Oren A."/>
            <person name="Chaudhuri R.R."/>
            <person name="La Ragione R."/>
            <person name="Hildebrand F."/>
            <person name="Pallen M.J."/>
        </authorList>
    </citation>
    <scope>NUCLEOTIDE SEQUENCE</scope>
    <source>
        <strain evidence="1">CHK173-259</strain>
    </source>
</reference>
<protein>
    <submittedName>
        <fullName evidence="1">Uncharacterized protein</fullName>
    </submittedName>
</protein>
<organism evidence="1 2">
    <name type="scientific">Candidatus Levilactobacillus faecigallinarum</name>
    <dbReference type="NCBI Taxonomy" id="2838638"/>
    <lineage>
        <taxon>Bacteria</taxon>
        <taxon>Bacillati</taxon>
        <taxon>Bacillota</taxon>
        <taxon>Bacilli</taxon>
        <taxon>Lactobacillales</taxon>
        <taxon>Lactobacillaceae</taxon>
        <taxon>Levilactobacillus</taxon>
    </lineage>
</organism>